<keyword evidence="7" id="KW-1185">Reference proteome</keyword>
<dbReference type="PANTHER" id="PTHR11365:SF26">
    <property type="entry name" value="5-OXOPROLINASE"/>
    <property type="match status" value="1"/>
</dbReference>
<dbReference type="InterPro" id="IPR003692">
    <property type="entry name" value="Hydantoinase_B"/>
</dbReference>
<organism evidence="6 7">
    <name type="scientific">Dactylonectria macrodidyma</name>
    <dbReference type="NCBI Taxonomy" id="307937"/>
    <lineage>
        <taxon>Eukaryota</taxon>
        <taxon>Fungi</taxon>
        <taxon>Dikarya</taxon>
        <taxon>Ascomycota</taxon>
        <taxon>Pezizomycotina</taxon>
        <taxon>Sordariomycetes</taxon>
        <taxon>Hypocreomycetidae</taxon>
        <taxon>Hypocreales</taxon>
        <taxon>Nectriaceae</taxon>
        <taxon>Dactylonectria</taxon>
    </lineage>
</organism>
<dbReference type="Pfam" id="PF02538">
    <property type="entry name" value="Hydantoinase_B"/>
    <property type="match status" value="1"/>
</dbReference>
<dbReference type="InterPro" id="IPR049517">
    <property type="entry name" value="ACX-like_C"/>
</dbReference>
<accession>A0A9P9FLJ4</accession>
<dbReference type="Pfam" id="PF05378">
    <property type="entry name" value="Hydant_A_N"/>
    <property type="match status" value="1"/>
</dbReference>
<reference evidence="6" key="1">
    <citation type="journal article" date="2021" name="Nat. Commun.">
        <title>Genetic determinants of endophytism in the Arabidopsis root mycobiome.</title>
        <authorList>
            <person name="Mesny F."/>
            <person name="Miyauchi S."/>
            <person name="Thiergart T."/>
            <person name="Pickel B."/>
            <person name="Atanasova L."/>
            <person name="Karlsson M."/>
            <person name="Huettel B."/>
            <person name="Barry K.W."/>
            <person name="Haridas S."/>
            <person name="Chen C."/>
            <person name="Bauer D."/>
            <person name="Andreopoulos W."/>
            <person name="Pangilinan J."/>
            <person name="LaButti K."/>
            <person name="Riley R."/>
            <person name="Lipzen A."/>
            <person name="Clum A."/>
            <person name="Drula E."/>
            <person name="Henrissat B."/>
            <person name="Kohler A."/>
            <person name="Grigoriev I.V."/>
            <person name="Martin F.M."/>
            <person name="Hacquard S."/>
        </authorList>
    </citation>
    <scope>NUCLEOTIDE SEQUENCE</scope>
    <source>
        <strain evidence="6">MPI-CAGE-AT-0147</strain>
    </source>
</reference>
<evidence type="ECO:0000259" key="4">
    <source>
        <dbReference type="Pfam" id="PF05378"/>
    </source>
</evidence>
<evidence type="ECO:0000313" key="6">
    <source>
        <dbReference type="EMBL" id="KAH7165221.1"/>
    </source>
</evidence>
<feature type="domain" description="Acetophenone carboxylase-like C-terminal" evidence="5">
    <location>
        <begin position="554"/>
        <end position="728"/>
    </location>
</feature>
<dbReference type="GO" id="GO:0017168">
    <property type="term" value="F:5-oxoprolinase (ATP-hydrolyzing) activity"/>
    <property type="evidence" value="ECO:0007669"/>
    <property type="project" value="TreeGrafter"/>
</dbReference>
<evidence type="ECO:0000259" key="3">
    <source>
        <dbReference type="Pfam" id="PF02538"/>
    </source>
</evidence>
<feature type="domain" description="Hydantoinase B/oxoprolinase" evidence="3">
    <location>
        <begin position="748"/>
        <end position="1281"/>
    </location>
</feature>
<dbReference type="OrthoDB" id="3643at2759"/>
<dbReference type="InterPro" id="IPR045079">
    <property type="entry name" value="Oxoprolinase-like"/>
</dbReference>
<feature type="domain" description="Hydantoinase A/oxoprolinase" evidence="2">
    <location>
        <begin position="248"/>
        <end position="540"/>
    </location>
</feature>
<dbReference type="PANTHER" id="PTHR11365">
    <property type="entry name" value="5-OXOPROLINASE RELATED"/>
    <property type="match status" value="1"/>
</dbReference>
<name>A0A9P9FLJ4_9HYPO</name>
<comment type="similarity">
    <text evidence="1">Belongs to the oxoprolinase family.</text>
</comment>
<dbReference type="Pfam" id="PF19278">
    <property type="entry name" value="Hydant_A_C"/>
    <property type="match status" value="1"/>
</dbReference>
<gene>
    <name evidence="6" type="ORF">EDB81DRAFT_778841</name>
</gene>
<feature type="domain" description="Hydantoinase/oxoprolinase N-terminal" evidence="4">
    <location>
        <begin position="15"/>
        <end position="227"/>
    </location>
</feature>
<dbReference type="InterPro" id="IPR008040">
    <property type="entry name" value="Hydant_A_N"/>
</dbReference>
<sequence>MPGIVSDTVTDSILIAIDRGGTFTDVWASVEGKPDFVFKLLSVDPDHYKDAPTEGVRRVLSHYLGREIPKSTPLPKKPIRAIRMGTTVATNALLERKGSRHAFLVTKGHRDVLEIGSQQRPDIFALDIRKAAVLYDTVVEVNERVTLEYYDEEPNRVDGIRKATKGDLVQGVGGELIRVLEPLNENSTKASLERLRGEGYSTIAVCLAHSFLFPEHERRIEAMAREAGFSHVSLSSAVGANMVKMVSRGGTASADAYLTPETHKYISSFAAGFEGGTLDDLRCEFMQSDGGLANYKAFSGMKGILSGPAGGLVGFARTSYDGTTPVVGFDMGGTSTDVSRFGGTFDHVFETTTAGVTIQSPQLDIHTVAAGGGSILFWENGLFRVGPESAGAHPGPASYRKGGPLTITDANLLLGRLLPEYFPKIFGPGEDQTLDVGIVRHKFTLLAQEISSDTGREATPEEVAVGFIQVANETMCRPIRSLTEARGFEITSHNLAVFGGAGGQHACEIAENLGISRVVMHKYSSLLSAYGMALAEVVQEAQEPCNEVLDPASMAKINARHKSLREKTTAVLLAQGLDETAVRHEVYLNLRYRGSDTTLMILKPADGDWKKAFIAEHLREFSFVLPETRDVLADDIRVRAIGVSSENTKDNEALERELREGTFEAINAQKLAAEKRPVYFKHSGYHDSIVVLLKDLTVGNVVAGPAIIIDNTQTVVIAPGCHARLLTNHIVIDVKSLDAHKADPETVDPVQLSLFGHRFMSIAEQMGRALQKTCVSLNIKERLDFACAIFGPNGDLVANAPHVPVFLGSMSYAVKGQIDLVGDSMRPGDVYVTNHPVNGGTHLPDMTVVTPVFDDEGKNILFFLASRGHHTDIGGSDGTSMPPNSTELWHEGVAIRTFTMIRDGRFDEEGIARIFAEPGKRPGCNSTQRLSDNITDLQAFAAANNKGAKLLNKLIAQYGPKTVHLYMDAIQSNAESAVRQFLKKVRGERPDGILRATGLMDNSSRIELEVRIREDGSATFDFTGTTPELHGNMNAPKALTFSGIIFCLRTMIGADIPLNQGCMAPIDCVLPVGCFLNPSDAAAVCAGNTHTSQRICDTILQAFEAAAASQGCMNCLGFFGGETVDPLTGRTASFSYAFGETICGGAGAGPTWHGASAVHTHMTNTRITDAELVEKRYPVLLREFSIRRGSGGRGAFNGGDGCRRVYEALAPLTFSVITERRTTRPFGLRGGEDGSCGSNTWNKKLEDGSFRAVNLGQRGMVRLKPGDQLIMVTPSGGGFGAEASSKTSGRVVNGNGVGGTNLSRVSGVNDHSKWGSWGADGV</sequence>
<dbReference type="Proteomes" id="UP000738349">
    <property type="component" value="Unassembled WGS sequence"/>
</dbReference>
<proteinExistence type="inferred from homology"/>
<dbReference type="Pfam" id="PF01968">
    <property type="entry name" value="Hydantoinase_A"/>
    <property type="match status" value="1"/>
</dbReference>
<dbReference type="GO" id="GO:0005829">
    <property type="term" value="C:cytosol"/>
    <property type="evidence" value="ECO:0007669"/>
    <property type="project" value="TreeGrafter"/>
</dbReference>
<comment type="caution">
    <text evidence="6">The sequence shown here is derived from an EMBL/GenBank/DDBJ whole genome shotgun (WGS) entry which is preliminary data.</text>
</comment>
<protein>
    <submittedName>
        <fullName evidence="6">Hydantoinase B/oxoprolinase-domain-containing protein</fullName>
    </submittedName>
</protein>
<evidence type="ECO:0000256" key="1">
    <source>
        <dbReference type="ARBA" id="ARBA00010403"/>
    </source>
</evidence>
<dbReference type="EMBL" id="JAGMUV010000003">
    <property type="protein sequence ID" value="KAH7165221.1"/>
    <property type="molecule type" value="Genomic_DNA"/>
</dbReference>
<evidence type="ECO:0000259" key="2">
    <source>
        <dbReference type="Pfam" id="PF01968"/>
    </source>
</evidence>
<evidence type="ECO:0000313" key="7">
    <source>
        <dbReference type="Proteomes" id="UP000738349"/>
    </source>
</evidence>
<dbReference type="GO" id="GO:0006749">
    <property type="term" value="P:glutathione metabolic process"/>
    <property type="evidence" value="ECO:0007669"/>
    <property type="project" value="TreeGrafter"/>
</dbReference>
<dbReference type="InterPro" id="IPR002821">
    <property type="entry name" value="Hydantoinase_A"/>
</dbReference>
<evidence type="ECO:0000259" key="5">
    <source>
        <dbReference type="Pfam" id="PF19278"/>
    </source>
</evidence>